<dbReference type="Proteomes" id="UP000574769">
    <property type="component" value="Unassembled WGS sequence"/>
</dbReference>
<dbReference type="Pfam" id="PF02594">
    <property type="entry name" value="DUF167"/>
    <property type="match status" value="1"/>
</dbReference>
<dbReference type="EMBL" id="JACHNY010000001">
    <property type="protein sequence ID" value="MBB4616657.1"/>
    <property type="molecule type" value="Genomic_DNA"/>
</dbReference>
<dbReference type="InterPro" id="IPR003746">
    <property type="entry name" value="DUF167"/>
</dbReference>
<dbReference type="SMART" id="SM01152">
    <property type="entry name" value="DUF167"/>
    <property type="match status" value="1"/>
</dbReference>
<comment type="similarity">
    <text evidence="1 2">Belongs to the UPF0235 family.</text>
</comment>
<dbReference type="Gene3D" id="3.30.1200.10">
    <property type="entry name" value="YggU-like"/>
    <property type="match status" value="1"/>
</dbReference>
<dbReference type="NCBIfam" id="TIGR00251">
    <property type="entry name" value="DUF167 family protein"/>
    <property type="match status" value="1"/>
</dbReference>
<sequence length="102" mass="10700">MTDRPWRAAKDGLLVSVRVTPRGGRDAWGAGAPEHFAVRVAAAPTDGSANDAVRLLAARCFAVARGAVTIHSGETARIKRLHVAGDPQMLAERAAALYEAAL</sequence>
<comment type="caution">
    <text evidence="3">The sequence shown here is derived from an EMBL/GenBank/DDBJ whole genome shotgun (WGS) entry which is preliminary data.</text>
</comment>
<dbReference type="InterPro" id="IPR036591">
    <property type="entry name" value="YggU-like_sf"/>
</dbReference>
<dbReference type="AlphaFoldDB" id="A0A7W7AGK9"/>
<evidence type="ECO:0000256" key="1">
    <source>
        <dbReference type="ARBA" id="ARBA00010364"/>
    </source>
</evidence>
<evidence type="ECO:0000256" key="2">
    <source>
        <dbReference type="HAMAP-Rule" id="MF_00634"/>
    </source>
</evidence>
<name>A0A7W7AGK9_9SPHN</name>
<organism evidence="3 4">
    <name type="scientific">Sphingomonas abaci</name>
    <dbReference type="NCBI Taxonomy" id="237611"/>
    <lineage>
        <taxon>Bacteria</taxon>
        <taxon>Pseudomonadati</taxon>
        <taxon>Pseudomonadota</taxon>
        <taxon>Alphaproteobacteria</taxon>
        <taxon>Sphingomonadales</taxon>
        <taxon>Sphingomonadaceae</taxon>
        <taxon>Sphingomonas</taxon>
    </lineage>
</organism>
<dbReference type="RefSeq" id="WP_343058912.1">
    <property type="nucleotide sequence ID" value="NZ_JACHNY010000001.1"/>
</dbReference>
<accession>A0A7W7AGK9</accession>
<proteinExistence type="inferred from homology"/>
<protein>
    <recommendedName>
        <fullName evidence="2">UPF0235 protein GGQ96_000763</fullName>
    </recommendedName>
</protein>
<dbReference type="HAMAP" id="MF_00634">
    <property type="entry name" value="UPF0235"/>
    <property type="match status" value="1"/>
</dbReference>
<reference evidence="3 4" key="1">
    <citation type="submission" date="2020-08" db="EMBL/GenBank/DDBJ databases">
        <title>Genomic Encyclopedia of Type Strains, Phase IV (KMG-IV): sequencing the most valuable type-strain genomes for metagenomic binning, comparative biology and taxonomic classification.</title>
        <authorList>
            <person name="Goeker M."/>
        </authorList>
    </citation>
    <scope>NUCLEOTIDE SEQUENCE [LARGE SCALE GENOMIC DNA]</scope>
    <source>
        <strain evidence="3 4">DSM 15867</strain>
    </source>
</reference>
<gene>
    <name evidence="3" type="ORF">GGQ96_000763</name>
</gene>
<keyword evidence="4" id="KW-1185">Reference proteome</keyword>
<evidence type="ECO:0000313" key="4">
    <source>
        <dbReference type="Proteomes" id="UP000574769"/>
    </source>
</evidence>
<dbReference type="SUPFAM" id="SSF69786">
    <property type="entry name" value="YggU-like"/>
    <property type="match status" value="1"/>
</dbReference>
<evidence type="ECO:0000313" key="3">
    <source>
        <dbReference type="EMBL" id="MBB4616657.1"/>
    </source>
</evidence>